<evidence type="ECO:0000313" key="3">
    <source>
        <dbReference type="Proteomes" id="UP001151478"/>
    </source>
</evidence>
<feature type="domain" description="BD-FAE-like" evidence="1">
    <location>
        <begin position="43"/>
        <end position="256"/>
    </location>
</feature>
<dbReference type="InterPro" id="IPR049492">
    <property type="entry name" value="BD-FAE-like_dom"/>
</dbReference>
<dbReference type="Proteomes" id="UP001151478">
    <property type="component" value="Unassembled WGS sequence"/>
</dbReference>
<name>A0ABT5S8F4_9FLAO</name>
<dbReference type="EMBL" id="JAOSLC020000003">
    <property type="protein sequence ID" value="MDD7914377.1"/>
    <property type="molecule type" value="Genomic_DNA"/>
</dbReference>
<dbReference type="Gene3D" id="3.40.50.1820">
    <property type="entry name" value="alpha/beta hydrolase"/>
    <property type="match status" value="1"/>
</dbReference>
<dbReference type="GO" id="GO:0016787">
    <property type="term" value="F:hydrolase activity"/>
    <property type="evidence" value="ECO:0007669"/>
    <property type="project" value="UniProtKB-KW"/>
</dbReference>
<comment type="caution">
    <text evidence="2">The sequence shown here is derived from an EMBL/GenBank/DDBJ whole genome shotgun (WGS) entry which is preliminary data.</text>
</comment>
<sequence>MTRVIIYLIISIFGIAVSLAQVKSEEITIKNNEIELPGTLTYSQEKSPLIIWVHGSGNVDRDGNQEPMIKANYIKQFRDSITKNGVSFFSYDKRTANKKNMPSLLKGVHFSDYVSDVKKVINHFKDDKRFTKIVLLGHSQGSLVAMLASKNTQKFISVAGPSLSADKAIIKQIHDKAPFLDSITKAHFKELSKTGKVETINPMLLSVFAKPNQSFLKSWIQYNPTEEINKLNIPVLIINGDKDLQVKTEEALALNSANSKSKLVIIENMNHVLKDIQKDENNMNSYYSAEFPLSKKLIKTIVSFVKK</sequence>
<keyword evidence="2" id="KW-0378">Hydrolase</keyword>
<dbReference type="PANTHER" id="PTHR43265">
    <property type="entry name" value="ESTERASE ESTD"/>
    <property type="match status" value="1"/>
</dbReference>
<evidence type="ECO:0000313" key="2">
    <source>
        <dbReference type="EMBL" id="MDD7914377.1"/>
    </source>
</evidence>
<dbReference type="RefSeq" id="WP_265724997.1">
    <property type="nucleotide sequence ID" value="NZ_JAOSLC020000003.1"/>
</dbReference>
<dbReference type="PANTHER" id="PTHR43265:SF1">
    <property type="entry name" value="ESTERASE ESTD"/>
    <property type="match status" value="1"/>
</dbReference>
<dbReference type="SUPFAM" id="SSF53474">
    <property type="entry name" value="alpha/beta-Hydrolases"/>
    <property type="match status" value="1"/>
</dbReference>
<protein>
    <submittedName>
        <fullName evidence="2">Alpha/beta hydrolase</fullName>
    </submittedName>
</protein>
<organism evidence="2 3">
    <name type="scientific">Polaribacter ponticola</name>
    <dbReference type="NCBI Taxonomy" id="2978475"/>
    <lineage>
        <taxon>Bacteria</taxon>
        <taxon>Pseudomonadati</taxon>
        <taxon>Bacteroidota</taxon>
        <taxon>Flavobacteriia</taxon>
        <taxon>Flavobacteriales</taxon>
        <taxon>Flavobacteriaceae</taxon>
    </lineage>
</organism>
<proteinExistence type="predicted"/>
<dbReference type="InterPro" id="IPR029058">
    <property type="entry name" value="AB_hydrolase_fold"/>
</dbReference>
<keyword evidence="3" id="KW-1185">Reference proteome</keyword>
<gene>
    <name evidence="2" type="ORF">N5A56_008075</name>
</gene>
<accession>A0ABT5S8F4</accession>
<dbReference type="InterPro" id="IPR053145">
    <property type="entry name" value="AB_hydrolase_Est10"/>
</dbReference>
<evidence type="ECO:0000259" key="1">
    <source>
        <dbReference type="Pfam" id="PF20434"/>
    </source>
</evidence>
<dbReference type="Pfam" id="PF20434">
    <property type="entry name" value="BD-FAE"/>
    <property type="match status" value="1"/>
</dbReference>
<reference evidence="2" key="1">
    <citation type="submission" date="2023-02" db="EMBL/GenBank/DDBJ databases">
        <title>Polaribacter ponticola sp. nov., isolated from seawater.</title>
        <authorList>
            <person name="Baek J.H."/>
            <person name="Kim J.M."/>
            <person name="Choi D.G."/>
            <person name="Jeon C.O."/>
        </authorList>
    </citation>
    <scope>NUCLEOTIDE SEQUENCE</scope>
    <source>
        <strain evidence="2">MSW5</strain>
    </source>
</reference>